<reference evidence="10 11" key="1">
    <citation type="journal article" date="2005" name="PLoS Biol.">
        <title>The genomes of Oryza sativa: a history of duplications.</title>
        <authorList>
            <person name="Yu J."/>
            <person name="Wang J."/>
            <person name="Lin W."/>
            <person name="Li S."/>
            <person name="Li H."/>
            <person name="Zhou J."/>
            <person name="Ni P."/>
            <person name="Dong W."/>
            <person name="Hu S."/>
            <person name="Zeng C."/>
            <person name="Zhang J."/>
            <person name="Zhang Y."/>
            <person name="Li R."/>
            <person name="Xu Z."/>
            <person name="Li S."/>
            <person name="Li X."/>
            <person name="Zheng H."/>
            <person name="Cong L."/>
            <person name="Lin L."/>
            <person name="Yin J."/>
            <person name="Geng J."/>
            <person name="Li G."/>
            <person name="Shi J."/>
            <person name="Liu J."/>
            <person name="Lv H."/>
            <person name="Li J."/>
            <person name="Wang J."/>
            <person name="Deng Y."/>
            <person name="Ran L."/>
            <person name="Shi X."/>
            <person name="Wang X."/>
            <person name="Wu Q."/>
            <person name="Li C."/>
            <person name="Ren X."/>
            <person name="Wang J."/>
            <person name="Wang X."/>
            <person name="Li D."/>
            <person name="Liu D."/>
            <person name="Zhang X."/>
            <person name="Ji Z."/>
            <person name="Zhao W."/>
            <person name="Sun Y."/>
            <person name="Zhang Z."/>
            <person name="Bao J."/>
            <person name="Han Y."/>
            <person name="Dong L."/>
            <person name="Ji J."/>
            <person name="Chen P."/>
            <person name="Wu S."/>
            <person name="Liu J."/>
            <person name="Xiao Y."/>
            <person name="Bu D."/>
            <person name="Tan J."/>
            <person name="Yang L."/>
            <person name="Ye C."/>
            <person name="Zhang J."/>
            <person name="Xu J."/>
            <person name="Zhou Y."/>
            <person name="Yu Y."/>
            <person name="Zhang B."/>
            <person name="Zhuang S."/>
            <person name="Wei H."/>
            <person name="Liu B."/>
            <person name="Lei M."/>
            <person name="Yu H."/>
            <person name="Li Y."/>
            <person name="Xu H."/>
            <person name="Wei S."/>
            <person name="He X."/>
            <person name="Fang L."/>
            <person name="Zhang Z."/>
            <person name="Zhang Y."/>
            <person name="Huang X."/>
            <person name="Su Z."/>
            <person name="Tong W."/>
            <person name="Li J."/>
            <person name="Tong Z."/>
            <person name="Li S."/>
            <person name="Ye J."/>
            <person name="Wang L."/>
            <person name="Fang L."/>
            <person name="Lei T."/>
            <person name="Chen C."/>
            <person name="Chen H."/>
            <person name="Xu Z."/>
            <person name="Li H."/>
            <person name="Huang H."/>
            <person name="Zhang F."/>
            <person name="Xu H."/>
            <person name="Li N."/>
            <person name="Zhao C."/>
            <person name="Li S."/>
            <person name="Dong L."/>
            <person name="Huang Y."/>
            <person name="Li L."/>
            <person name="Xi Y."/>
            <person name="Qi Q."/>
            <person name="Li W."/>
            <person name="Zhang B."/>
            <person name="Hu W."/>
            <person name="Zhang Y."/>
            <person name="Tian X."/>
            <person name="Jiao Y."/>
            <person name="Liang X."/>
            <person name="Jin J."/>
            <person name="Gao L."/>
            <person name="Zheng W."/>
            <person name="Hao B."/>
            <person name="Liu S."/>
            <person name="Wang W."/>
            <person name="Yuan L."/>
            <person name="Cao M."/>
            <person name="McDermott J."/>
            <person name="Samudrala R."/>
            <person name="Wang J."/>
            <person name="Wong G.K."/>
            <person name="Yang H."/>
        </authorList>
    </citation>
    <scope>NUCLEOTIDE SEQUENCE [LARGE SCALE GENOMIC DNA]</scope>
    <source>
        <strain evidence="11">cv. 93-11</strain>
    </source>
</reference>
<comment type="function">
    <text evidence="7">Transcription factor. Interacts, when in complex with WRKY71, specifically with the W box (5'-(T)TGAC[CT]-3'), a frequently occurring elicitor-responsive cis-acting element. Represses specifically gibberellic acid (GA)-induced promoters in aleurone cells, probably by interfering with GAM1.</text>
</comment>
<dbReference type="GO" id="GO:0000976">
    <property type="term" value="F:transcription cis-regulatory region binding"/>
    <property type="evidence" value="ECO:0007669"/>
    <property type="project" value="TreeGrafter"/>
</dbReference>
<evidence type="ECO:0000256" key="2">
    <source>
        <dbReference type="ARBA" id="ARBA00008189"/>
    </source>
</evidence>
<keyword evidence="3" id="KW-0805">Transcription regulation</keyword>
<dbReference type="PANTHER" id="PTHR32096">
    <property type="entry name" value="WRKY TRANSCRIPTION FACTOR 30-RELATED-RELATED"/>
    <property type="match status" value="1"/>
</dbReference>
<dbReference type="Gramene" id="BGIOSGA019117-TA">
    <property type="protein sequence ID" value="BGIOSGA019117-PA"/>
    <property type="gene ID" value="BGIOSGA019117"/>
</dbReference>
<protein>
    <recommendedName>
        <fullName evidence="8">WRKY transcription factor WRKY51</fullName>
    </recommendedName>
</protein>
<keyword evidence="5" id="KW-0804">Transcription</keyword>
<evidence type="ECO:0000313" key="10">
    <source>
        <dbReference type="EMBL" id="EAY96413.1"/>
    </source>
</evidence>
<keyword evidence="4" id="KW-0238">DNA-binding</keyword>
<gene>
    <name evidence="10" type="ORF">OsI_18309</name>
</gene>
<dbReference type="SUPFAM" id="SSF118290">
    <property type="entry name" value="WRKY DNA-binding domain"/>
    <property type="match status" value="1"/>
</dbReference>
<evidence type="ECO:0000256" key="6">
    <source>
        <dbReference type="ARBA" id="ARBA00023242"/>
    </source>
</evidence>
<name>A2Y003_ORYSI</name>
<evidence type="ECO:0000256" key="4">
    <source>
        <dbReference type="ARBA" id="ARBA00023125"/>
    </source>
</evidence>
<dbReference type="InterPro" id="IPR044810">
    <property type="entry name" value="WRKY_plant"/>
</dbReference>
<comment type="similarity">
    <text evidence="2">Belongs to the WRKY group II-a family.</text>
</comment>
<evidence type="ECO:0000256" key="5">
    <source>
        <dbReference type="ARBA" id="ARBA00023163"/>
    </source>
</evidence>
<evidence type="ECO:0000313" key="11">
    <source>
        <dbReference type="Proteomes" id="UP000007015"/>
    </source>
</evidence>
<dbReference type="InterPro" id="IPR036576">
    <property type="entry name" value="WRKY_dom_sf"/>
</dbReference>
<feature type="domain" description="WRKY" evidence="9">
    <location>
        <begin position="153"/>
        <end position="212"/>
    </location>
</feature>
<dbReference type="SMART" id="SM00774">
    <property type="entry name" value="WRKY"/>
    <property type="match status" value="1"/>
</dbReference>
<dbReference type="PANTHER" id="PTHR32096:SF18">
    <property type="entry name" value="DISEASE RESISTANCE PROTEIN RRS1B-RELATED"/>
    <property type="match status" value="1"/>
</dbReference>
<dbReference type="HOGENOM" id="CLU_954398_0_0_1"/>
<evidence type="ECO:0000259" key="9">
    <source>
        <dbReference type="PROSITE" id="PS50811"/>
    </source>
</evidence>
<comment type="subcellular location">
    <subcellularLocation>
        <location evidence="1">Nucleus</location>
    </subcellularLocation>
</comment>
<keyword evidence="6" id="KW-0539">Nucleus</keyword>
<evidence type="ECO:0000256" key="7">
    <source>
        <dbReference type="ARBA" id="ARBA00059977"/>
    </source>
</evidence>
<dbReference type="InterPro" id="IPR003657">
    <property type="entry name" value="WRKY_dom"/>
</dbReference>
<dbReference type="Proteomes" id="UP000007015">
    <property type="component" value="Chromosome 5"/>
</dbReference>
<dbReference type="GO" id="GO:0005634">
    <property type="term" value="C:nucleus"/>
    <property type="evidence" value="ECO:0007669"/>
    <property type="project" value="UniProtKB-SubCell"/>
</dbReference>
<organism evidence="10 11">
    <name type="scientific">Oryza sativa subsp. indica</name>
    <name type="common">Rice</name>
    <dbReference type="NCBI Taxonomy" id="39946"/>
    <lineage>
        <taxon>Eukaryota</taxon>
        <taxon>Viridiplantae</taxon>
        <taxon>Streptophyta</taxon>
        <taxon>Embryophyta</taxon>
        <taxon>Tracheophyta</taxon>
        <taxon>Spermatophyta</taxon>
        <taxon>Magnoliopsida</taxon>
        <taxon>Liliopsida</taxon>
        <taxon>Poales</taxon>
        <taxon>Poaceae</taxon>
        <taxon>BOP clade</taxon>
        <taxon>Oryzoideae</taxon>
        <taxon>Oryzeae</taxon>
        <taxon>Oryzinae</taxon>
        <taxon>Oryza</taxon>
        <taxon>Oryza sativa</taxon>
    </lineage>
</organism>
<accession>A2Y003</accession>
<keyword evidence="11" id="KW-1185">Reference proteome</keyword>
<sequence>MGLAMFGHTPLFPLHHAAAAADDDDDNDTSPLAIETSRGTCEVGSHGAMMAGSSESEYYSEEEVGWEEEGLGSKGVEEKREWALKRLDDLGKRGLYLFFLHLLPYACVVSVAEMTKMSSMKADGSVPKRRRQDVQKVVVSLKDHKVEQGPPADSWSWRKYGQKPIKGSPHPRGYYKCSSYRGCPARKQVDKCRNDASLLIITYTSDHNHDNYAATTTNSVQEQAHNPDTSDPLSNGMSLAEVVTVASSKLSGEEESCDFFDELEELPVSASPLPSLSFMVQECSFSDARTLL</sequence>
<evidence type="ECO:0000256" key="1">
    <source>
        <dbReference type="ARBA" id="ARBA00004123"/>
    </source>
</evidence>
<dbReference type="EMBL" id="CM000130">
    <property type="protein sequence ID" value="EAY96413.1"/>
    <property type="molecule type" value="Genomic_DNA"/>
</dbReference>
<dbReference type="AlphaFoldDB" id="A2Y003"/>
<dbReference type="GO" id="GO:0003700">
    <property type="term" value="F:DNA-binding transcription factor activity"/>
    <property type="evidence" value="ECO:0007669"/>
    <property type="project" value="InterPro"/>
</dbReference>
<dbReference type="FunFam" id="2.20.25.80:FF:000004">
    <property type="entry name" value="WRKY transcription factor 65"/>
    <property type="match status" value="1"/>
</dbReference>
<dbReference type="PROSITE" id="PS50811">
    <property type="entry name" value="WRKY"/>
    <property type="match status" value="1"/>
</dbReference>
<evidence type="ECO:0000256" key="3">
    <source>
        <dbReference type="ARBA" id="ARBA00023015"/>
    </source>
</evidence>
<evidence type="ECO:0000256" key="8">
    <source>
        <dbReference type="ARBA" id="ARBA00070168"/>
    </source>
</evidence>
<dbReference type="Pfam" id="PF03106">
    <property type="entry name" value="WRKY"/>
    <property type="match status" value="1"/>
</dbReference>
<dbReference type="Gene3D" id="2.20.25.80">
    <property type="entry name" value="WRKY domain"/>
    <property type="match status" value="1"/>
</dbReference>
<dbReference type="STRING" id="39946.A2Y003"/>
<proteinExistence type="inferred from homology"/>